<accession>A0A8H6I7S4</accession>
<gene>
    <name evidence="2" type="ORF">DFP72DRAFT_73959</name>
</gene>
<dbReference type="Proteomes" id="UP000521943">
    <property type="component" value="Unassembled WGS sequence"/>
</dbReference>
<dbReference type="AlphaFoldDB" id="A0A8H6I7S4"/>
<keyword evidence="3" id="KW-1185">Reference proteome</keyword>
<name>A0A8H6I7S4_9AGAR</name>
<keyword evidence="1" id="KW-1133">Transmembrane helix</keyword>
<proteinExistence type="predicted"/>
<evidence type="ECO:0000313" key="2">
    <source>
        <dbReference type="EMBL" id="KAF6760500.1"/>
    </source>
</evidence>
<organism evidence="2 3">
    <name type="scientific">Ephemerocybe angulata</name>
    <dbReference type="NCBI Taxonomy" id="980116"/>
    <lineage>
        <taxon>Eukaryota</taxon>
        <taxon>Fungi</taxon>
        <taxon>Dikarya</taxon>
        <taxon>Basidiomycota</taxon>
        <taxon>Agaricomycotina</taxon>
        <taxon>Agaricomycetes</taxon>
        <taxon>Agaricomycetidae</taxon>
        <taxon>Agaricales</taxon>
        <taxon>Agaricineae</taxon>
        <taxon>Psathyrellaceae</taxon>
        <taxon>Ephemerocybe</taxon>
    </lineage>
</organism>
<feature type="transmembrane region" description="Helical" evidence="1">
    <location>
        <begin position="6"/>
        <end position="32"/>
    </location>
</feature>
<keyword evidence="1" id="KW-0812">Transmembrane</keyword>
<evidence type="ECO:0000256" key="1">
    <source>
        <dbReference type="SAM" id="Phobius"/>
    </source>
</evidence>
<sequence length="174" mass="20245">MYIFLLSMFSLSIFGFWICTYDICFCFFYLLLVGACERALRLLVSLEREKRRAPLMVPIVLRAALRYLLILCCLFCFDSWRTLYPSHPILSSRGLYRFGAWLPGSFLHLLYLCLIVPFTLYPTVPFAPIFLHLYPLPSTQSSIVYRPSIHSVVDLSIHPHSTRTPRMDSTHTLK</sequence>
<dbReference type="EMBL" id="JACGCI010000012">
    <property type="protein sequence ID" value="KAF6760500.1"/>
    <property type="molecule type" value="Genomic_DNA"/>
</dbReference>
<feature type="transmembrane region" description="Helical" evidence="1">
    <location>
        <begin position="100"/>
        <end position="121"/>
    </location>
</feature>
<protein>
    <submittedName>
        <fullName evidence="2">Uncharacterized protein</fullName>
    </submittedName>
</protein>
<reference evidence="2 3" key="1">
    <citation type="submission" date="2020-07" db="EMBL/GenBank/DDBJ databases">
        <title>Comparative genomics of pyrophilous fungi reveals a link between fire events and developmental genes.</title>
        <authorList>
            <consortium name="DOE Joint Genome Institute"/>
            <person name="Steindorff A.S."/>
            <person name="Carver A."/>
            <person name="Calhoun S."/>
            <person name="Stillman K."/>
            <person name="Liu H."/>
            <person name="Lipzen A."/>
            <person name="Pangilinan J."/>
            <person name="Labutti K."/>
            <person name="Bruns T.D."/>
            <person name="Grigoriev I.V."/>
        </authorList>
    </citation>
    <scope>NUCLEOTIDE SEQUENCE [LARGE SCALE GENOMIC DNA]</scope>
    <source>
        <strain evidence="2 3">CBS 144469</strain>
    </source>
</reference>
<feature type="transmembrane region" description="Helical" evidence="1">
    <location>
        <begin position="53"/>
        <end position="80"/>
    </location>
</feature>
<evidence type="ECO:0000313" key="3">
    <source>
        <dbReference type="Proteomes" id="UP000521943"/>
    </source>
</evidence>
<keyword evidence="1" id="KW-0472">Membrane</keyword>
<comment type="caution">
    <text evidence="2">The sequence shown here is derived from an EMBL/GenBank/DDBJ whole genome shotgun (WGS) entry which is preliminary data.</text>
</comment>